<reference evidence="2 3" key="1">
    <citation type="submission" date="2020-05" db="EMBL/GenBank/DDBJ databases">
        <authorList>
            <person name="Whitworth D."/>
        </authorList>
    </citation>
    <scope>NUCLEOTIDE SEQUENCE [LARGE SCALE GENOMIC DNA]</scope>
    <source>
        <strain evidence="2 3">AM005</strain>
    </source>
</reference>
<feature type="region of interest" description="Disordered" evidence="1">
    <location>
        <begin position="25"/>
        <end position="109"/>
    </location>
</feature>
<dbReference type="Gene3D" id="2.130.10.10">
    <property type="entry name" value="YVTN repeat-like/Quinoprotein amine dehydrogenase"/>
    <property type="match status" value="1"/>
</dbReference>
<name>A0A7Y4IHN9_MYXXA</name>
<dbReference type="EMBL" id="JABFNT010000026">
    <property type="protein sequence ID" value="NOJ78775.1"/>
    <property type="molecule type" value="Genomic_DNA"/>
</dbReference>
<feature type="compositionally biased region" description="Pro residues" evidence="1">
    <location>
        <begin position="43"/>
        <end position="64"/>
    </location>
</feature>
<organism evidence="2 3">
    <name type="scientific">Myxococcus xanthus</name>
    <dbReference type="NCBI Taxonomy" id="34"/>
    <lineage>
        <taxon>Bacteria</taxon>
        <taxon>Pseudomonadati</taxon>
        <taxon>Myxococcota</taxon>
        <taxon>Myxococcia</taxon>
        <taxon>Myxococcales</taxon>
        <taxon>Cystobacterineae</taxon>
        <taxon>Myxococcaceae</taxon>
        <taxon>Myxococcus</taxon>
    </lineage>
</organism>
<dbReference type="Proteomes" id="UP000533080">
    <property type="component" value="Unassembled WGS sequence"/>
</dbReference>
<dbReference type="InterPro" id="IPR015943">
    <property type="entry name" value="WD40/YVTN_repeat-like_dom_sf"/>
</dbReference>
<dbReference type="RefSeq" id="WP_171441134.1">
    <property type="nucleotide sequence ID" value="NZ_JABFNS010000001.1"/>
</dbReference>
<evidence type="ECO:0000256" key="1">
    <source>
        <dbReference type="SAM" id="MobiDB-lite"/>
    </source>
</evidence>
<proteinExistence type="predicted"/>
<gene>
    <name evidence="2" type="ORF">HNV28_10540</name>
</gene>
<accession>A0A7Y4IHN9</accession>
<evidence type="ECO:0000313" key="2">
    <source>
        <dbReference type="EMBL" id="NOJ78775.1"/>
    </source>
</evidence>
<dbReference type="AlphaFoldDB" id="A0A7Y4IHN9"/>
<protein>
    <submittedName>
        <fullName evidence="2">Uncharacterized protein</fullName>
    </submittedName>
</protein>
<evidence type="ECO:0000313" key="3">
    <source>
        <dbReference type="Proteomes" id="UP000533080"/>
    </source>
</evidence>
<sequence>MSGLGQGRWWAGVLGLTLLLSCHGGEQLQAPPSTDDGIDEGNEPPPTEPPGEPPPGEGEEPPPVGGEVPDSGTPVDPPPVEPDAGTNGPMDGGDPIPPDSANWRFWGTAEGGPREVLGVTQDEGGNIWVAGGEDGLCLLRPGATALRCYTLADGLKPWAPWKGKDPAPEARYLKVLSVTGGPAGTVFVGYEGRPNCESEFYKAPGVFEDPAIFKSGDADRVELQADGTLRVVHYDLHSPAHSVPGYGHREKLCSVNRIVWDKARNSLWFAANHGLAWGEPDYQGGEACSNAEVVAANAWVYMGAENRQRCKFGVMEHVHPAIAMGDGTSEASRLAGDVWGVAVRPDGDVWLGTHIRTTRFKIMTNAVGHVGTGAPWNFEAARKQSEEKKHAANRIDLWPDAVAEPQFPTHAQRKDDLVSDLALMPDGTVWVSSFEWGLAKLSDAGLVTGYLLEGDGDRNISSLELDPRDGSLWIGHLWGKGLTRMHREGTFVSHNPALGGLSALPVWDIQVVGSGDARKVLVAFKAQRDAAGAIARPGAIGIYSGK</sequence>
<dbReference type="SUPFAM" id="SSF101898">
    <property type="entry name" value="NHL repeat"/>
    <property type="match status" value="1"/>
</dbReference>
<comment type="caution">
    <text evidence="2">The sequence shown here is derived from an EMBL/GenBank/DDBJ whole genome shotgun (WGS) entry which is preliminary data.</text>
</comment>